<dbReference type="Gene3D" id="3.40.50.10860">
    <property type="entry name" value="Leucine Dehydrogenase, chain A, domain 1"/>
    <property type="match status" value="1"/>
</dbReference>
<feature type="domain" description="Tetrahydrofolate dehydrogenase/cyclohydrolase NAD(P)-binding" evidence="13">
    <location>
        <begin position="141"/>
        <end position="278"/>
    </location>
</feature>
<dbReference type="RefSeq" id="WP_157326040.1">
    <property type="nucleotide sequence ID" value="NZ_WSEM01000037.1"/>
</dbReference>
<keyword evidence="5 11" id="KW-0378">Hydrolase</keyword>
<evidence type="ECO:0000256" key="5">
    <source>
        <dbReference type="ARBA" id="ARBA00022801"/>
    </source>
</evidence>
<dbReference type="CDD" id="cd01080">
    <property type="entry name" value="NAD_bind_m-THF_DH_Cyclohyd"/>
    <property type="match status" value="1"/>
</dbReference>
<dbReference type="EMBL" id="WSEM01000037">
    <property type="protein sequence ID" value="MVQ39702.1"/>
    <property type="molecule type" value="Genomic_DNA"/>
</dbReference>
<evidence type="ECO:0000313" key="15">
    <source>
        <dbReference type="Proteomes" id="UP000467637"/>
    </source>
</evidence>
<keyword evidence="7 11" id="KW-0560">Oxidoreductase</keyword>
<dbReference type="Gene3D" id="3.40.50.720">
    <property type="entry name" value="NAD(P)-binding Rossmann-like Domain"/>
    <property type="match status" value="1"/>
</dbReference>
<evidence type="ECO:0000256" key="3">
    <source>
        <dbReference type="ARBA" id="ARBA00022605"/>
    </source>
</evidence>
<protein>
    <recommendedName>
        <fullName evidence="11">Bifunctional protein FolD</fullName>
    </recommendedName>
    <domain>
        <recommendedName>
            <fullName evidence="11">Methylenetetrahydrofolate dehydrogenase</fullName>
            <ecNumber evidence="11">1.5.1.5</ecNumber>
        </recommendedName>
    </domain>
    <domain>
        <recommendedName>
            <fullName evidence="11">Methenyltetrahydrofolate cyclohydrolase</fullName>
            <ecNumber evidence="11">3.5.4.9</ecNumber>
        </recommendedName>
    </domain>
</protein>
<dbReference type="Pfam" id="PF02882">
    <property type="entry name" value="THF_DHG_CYH_C"/>
    <property type="match status" value="1"/>
</dbReference>
<dbReference type="InterPro" id="IPR046346">
    <property type="entry name" value="Aminoacid_DH-like_N_sf"/>
</dbReference>
<keyword evidence="9 11" id="KW-0486">Methionine biosynthesis</keyword>
<dbReference type="EC" id="3.5.4.9" evidence="11"/>
<evidence type="ECO:0000259" key="12">
    <source>
        <dbReference type="Pfam" id="PF00763"/>
    </source>
</evidence>
<dbReference type="SUPFAM" id="SSF51735">
    <property type="entry name" value="NAD(P)-binding Rossmann-fold domains"/>
    <property type="match status" value="1"/>
</dbReference>
<dbReference type="GO" id="GO:0004477">
    <property type="term" value="F:methenyltetrahydrofolate cyclohydrolase activity"/>
    <property type="evidence" value="ECO:0007669"/>
    <property type="project" value="UniProtKB-EC"/>
</dbReference>
<keyword evidence="3 11" id="KW-0028">Amino-acid biosynthesis</keyword>
<dbReference type="HAMAP" id="MF_01576">
    <property type="entry name" value="THF_DHG_CYH"/>
    <property type="match status" value="1"/>
</dbReference>
<evidence type="ECO:0000259" key="13">
    <source>
        <dbReference type="Pfam" id="PF02882"/>
    </source>
</evidence>
<dbReference type="InterPro" id="IPR020630">
    <property type="entry name" value="THF_DH/CycHdrlase_cat_dom"/>
</dbReference>
<dbReference type="Pfam" id="PF00763">
    <property type="entry name" value="THF_DHG_CYH"/>
    <property type="match status" value="1"/>
</dbReference>
<comment type="subunit">
    <text evidence="11">Homodimer.</text>
</comment>
<dbReference type="Proteomes" id="UP000467637">
    <property type="component" value="Unassembled WGS sequence"/>
</dbReference>
<keyword evidence="10 11" id="KW-0511">Multifunctional enzyme</keyword>
<feature type="domain" description="Tetrahydrofolate dehydrogenase/cyclohydrolase catalytic" evidence="12">
    <location>
        <begin position="8"/>
        <end position="122"/>
    </location>
</feature>
<proteinExistence type="inferred from homology"/>
<dbReference type="PANTHER" id="PTHR48099">
    <property type="entry name" value="C-1-TETRAHYDROFOLATE SYNTHASE, CYTOPLASMIC-RELATED"/>
    <property type="match status" value="1"/>
</dbReference>
<comment type="pathway">
    <text evidence="1 11">One-carbon metabolism; tetrahydrofolate interconversion.</text>
</comment>
<dbReference type="SUPFAM" id="SSF53223">
    <property type="entry name" value="Aminoacid dehydrogenase-like, N-terminal domain"/>
    <property type="match status" value="1"/>
</dbReference>
<comment type="catalytic activity">
    <reaction evidence="11">
        <text>(6R)-5,10-methenyltetrahydrofolate + H2O = (6R)-10-formyltetrahydrofolate + H(+)</text>
        <dbReference type="Rhea" id="RHEA:23700"/>
        <dbReference type="ChEBI" id="CHEBI:15377"/>
        <dbReference type="ChEBI" id="CHEBI:15378"/>
        <dbReference type="ChEBI" id="CHEBI:57455"/>
        <dbReference type="ChEBI" id="CHEBI:195366"/>
        <dbReference type="EC" id="3.5.4.9"/>
    </reaction>
</comment>
<evidence type="ECO:0000256" key="6">
    <source>
        <dbReference type="ARBA" id="ARBA00022857"/>
    </source>
</evidence>
<dbReference type="InterPro" id="IPR020631">
    <property type="entry name" value="THF_DH/CycHdrlase_NAD-bd_dom"/>
</dbReference>
<accession>A0ABW9UHL6</accession>
<comment type="caution">
    <text evidence="11">Lacks conserved residue(s) required for the propagation of feature annotation.</text>
</comment>
<sequence>MSAETLILDGNRVADAMKASLSNRIKNLSDQGIVPCLATVLVGDDPASATYVRMKGNACKRLGIQSIRVVLPEHTTTEELIAAINKLNDDNSVHGILLQHPVPKHIDERAAFEAIHIDKDVDGVTTLGFAQNAFGFAEFPSCTPAAIMAILDYYEIPVEGKHAVVIGRSPILGKPVSMMLLNKNATVTTCHSKTANLADIVRLGDIVVAAVGKPRFVQGDWLKPGAIVLDAGYNPGNIGDVDYDACWEVASAITPVPAGVGPVTIATLLKHTVDAAENIANKR</sequence>
<dbReference type="InterPro" id="IPR000672">
    <property type="entry name" value="THF_DH/CycHdrlase"/>
</dbReference>
<organism evidence="14 15">
    <name type="scientific">Paenibacillus anseongense</name>
    <dbReference type="NCBI Taxonomy" id="2682845"/>
    <lineage>
        <taxon>Bacteria</taxon>
        <taxon>Bacillati</taxon>
        <taxon>Bacillota</taxon>
        <taxon>Bacilli</taxon>
        <taxon>Bacillales</taxon>
        <taxon>Paenibacillaceae</taxon>
        <taxon>Paenibacillus</taxon>
    </lineage>
</organism>
<comment type="catalytic activity">
    <reaction evidence="11">
        <text>(6R)-5,10-methylene-5,6,7,8-tetrahydrofolate + NADP(+) = (6R)-5,10-methenyltetrahydrofolate + NADPH</text>
        <dbReference type="Rhea" id="RHEA:22812"/>
        <dbReference type="ChEBI" id="CHEBI:15636"/>
        <dbReference type="ChEBI" id="CHEBI:57455"/>
        <dbReference type="ChEBI" id="CHEBI:57783"/>
        <dbReference type="ChEBI" id="CHEBI:58349"/>
        <dbReference type="EC" id="1.5.1.5"/>
    </reaction>
</comment>
<comment type="function">
    <text evidence="11">Catalyzes the oxidation of 5,10-methylenetetrahydrofolate to 5,10-methenyltetrahydrofolate and then the hydrolysis of 5,10-methenyltetrahydrofolate to 10-formyltetrahydrofolate.</text>
</comment>
<evidence type="ECO:0000256" key="9">
    <source>
        <dbReference type="ARBA" id="ARBA00023167"/>
    </source>
</evidence>
<dbReference type="InterPro" id="IPR036291">
    <property type="entry name" value="NAD(P)-bd_dom_sf"/>
</dbReference>
<keyword evidence="4 11" id="KW-0658">Purine biosynthesis</keyword>
<evidence type="ECO:0000256" key="2">
    <source>
        <dbReference type="ARBA" id="ARBA00022563"/>
    </source>
</evidence>
<evidence type="ECO:0000256" key="7">
    <source>
        <dbReference type="ARBA" id="ARBA00023002"/>
    </source>
</evidence>
<evidence type="ECO:0000256" key="11">
    <source>
        <dbReference type="HAMAP-Rule" id="MF_01576"/>
    </source>
</evidence>
<dbReference type="EC" id="1.5.1.5" evidence="11"/>
<dbReference type="PRINTS" id="PR00085">
    <property type="entry name" value="THFDHDRGNASE"/>
</dbReference>
<name>A0ABW9UHL6_9BACL</name>
<keyword evidence="8 11" id="KW-0368">Histidine biosynthesis</keyword>
<evidence type="ECO:0000256" key="10">
    <source>
        <dbReference type="ARBA" id="ARBA00023268"/>
    </source>
</evidence>
<feature type="binding site" evidence="11">
    <location>
        <begin position="167"/>
        <end position="169"/>
    </location>
    <ligand>
        <name>NADP(+)</name>
        <dbReference type="ChEBI" id="CHEBI:58349"/>
    </ligand>
</feature>
<keyword evidence="15" id="KW-1185">Reference proteome</keyword>
<dbReference type="PANTHER" id="PTHR48099:SF5">
    <property type="entry name" value="C-1-TETRAHYDROFOLATE SYNTHASE, CYTOPLASMIC"/>
    <property type="match status" value="1"/>
</dbReference>
<evidence type="ECO:0000256" key="1">
    <source>
        <dbReference type="ARBA" id="ARBA00004777"/>
    </source>
</evidence>
<evidence type="ECO:0000256" key="4">
    <source>
        <dbReference type="ARBA" id="ARBA00022755"/>
    </source>
</evidence>
<keyword evidence="6 11" id="KW-0521">NADP</keyword>
<dbReference type="GO" id="GO:0004488">
    <property type="term" value="F:methylenetetrahydrofolate dehydrogenase (NADP+) activity"/>
    <property type="evidence" value="ECO:0007669"/>
    <property type="project" value="UniProtKB-EC"/>
</dbReference>
<comment type="similarity">
    <text evidence="11">Belongs to the tetrahydrofolate dehydrogenase/cyclohydrolase family.</text>
</comment>
<keyword evidence="2 11" id="KW-0554">One-carbon metabolism</keyword>
<evidence type="ECO:0000256" key="8">
    <source>
        <dbReference type="ARBA" id="ARBA00023102"/>
    </source>
</evidence>
<gene>
    <name evidence="11" type="primary">folD</name>
    <name evidence="14" type="ORF">GON05_34445</name>
</gene>
<evidence type="ECO:0000313" key="14">
    <source>
        <dbReference type="EMBL" id="MVQ39702.1"/>
    </source>
</evidence>
<comment type="caution">
    <text evidence="14">The sequence shown here is derived from an EMBL/GenBank/DDBJ whole genome shotgun (WGS) entry which is preliminary data.</text>
</comment>
<reference evidence="14 15" key="1">
    <citation type="submission" date="2019-12" db="EMBL/GenBank/DDBJ databases">
        <authorList>
            <person name="Huq M.A."/>
        </authorList>
    </citation>
    <scope>NUCLEOTIDE SEQUENCE [LARGE SCALE GENOMIC DNA]</scope>
    <source>
        <strain evidence="14 15">MAH-34</strain>
    </source>
</reference>